<dbReference type="RefSeq" id="WP_093918798.1">
    <property type="nucleotide sequence ID" value="NZ_FONW01000002.1"/>
</dbReference>
<evidence type="ECO:0000259" key="2">
    <source>
        <dbReference type="Pfam" id="PF04773"/>
    </source>
</evidence>
<dbReference type="Pfam" id="PF16344">
    <property type="entry name" value="FecR_C"/>
    <property type="match status" value="1"/>
</dbReference>
<reference evidence="4 5" key="1">
    <citation type="submission" date="2016-10" db="EMBL/GenBank/DDBJ databases">
        <authorList>
            <person name="de Groot N.N."/>
        </authorList>
    </citation>
    <scope>NUCLEOTIDE SEQUENCE [LARGE SCALE GENOMIC DNA]</scope>
    <source>
        <strain evidence="4 5">CGMCC 1.9156</strain>
    </source>
</reference>
<feature type="domain" description="FecR protein" evidence="2">
    <location>
        <begin position="176"/>
        <end position="266"/>
    </location>
</feature>
<keyword evidence="1" id="KW-0812">Transmembrane</keyword>
<evidence type="ECO:0000313" key="5">
    <source>
        <dbReference type="Proteomes" id="UP000198964"/>
    </source>
</evidence>
<dbReference type="Gene3D" id="2.60.120.1440">
    <property type="match status" value="1"/>
</dbReference>
<dbReference type="InterPro" id="IPR012373">
    <property type="entry name" value="Ferrdict_sens_TM"/>
</dbReference>
<evidence type="ECO:0000313" key="4">
    <source>
        <dbReference type="EMBL" id="SFE92780.1"/>
    </source>
</evidence>
<dbReference type="AlphaFoldDB" id="A0A1I2EKK8"/>
<protein>
    <submittedName>
        <fullName evidence="4">FecR family protein</fullName>
    </submittedName>
</protein>
<dbReference type="STRING" id="655355.SAMN05216283_102116"/>
<feature type="transmembrane region" description="Helical" evidence="1">
    <location>
        <begin position="79"/>
        <end position="99"/>
    </location>
</feature>
<dbReference type="Proteomes" id="UP000198964">
    <property type="component" value="Unassembled WGS sequence"/>
</dbReference>
<dbReference type="Pfam" id="PF04773">
    <property type="entry name" value="FecR"/>
    <property type="match status" value="1"/>
</dbReference>
<name>A0A1I2EKK8_9BACT</name>
<dbReference type="InterPro" id="IPR006860">
    <property type="entry name" value="FecR"/>
</dbReference>
<keyword evidence="1" id="KW-0472">Membrane</keyword>
<dbReference type="EMBL" id="FONW01000002">
    <property type="protein sequence ID" value="SFE92780.1"/>
    <property type="molecule type" value="Genomic_DNA"/>
</dbReference>
<feature type="domain" description="Protein FecR C-terminal" evidence="3">
    <location>
        <begin position="316"/>
        <end position="383"/>
    </location>
</feature>
<dbReference type="Gene3D" id="3.55.50.30">
    <property type="match status" value="1"/>
</dbReference>
<evidence type="ECO:0000259" key="3">
    <source>
        <dbReference type="Pfam" id="PF16344"/>
    </source>
</evidence>
<dbReference type="InterPro" id="IPR032508">
    <property type="entry name" value="FecR_C"/>
</dbReference>
<organism evidence="4 5">
    <name type="scientific">Sunxiuqinia elliptica</name>
    <dbReference type="NCBI Taxonomy" id="655355"/>
    <lineage>
        <taxon>Bacteria</taxon>
        <taxon>Pseudomonadati</taxon>
        <taxon>Bacteroidota</taxon>
        <taxon>Bacteroidia</taxon>
        <taxon>Marinilabiliales</taxon>
        <taxon>Prolixibacteraceae</taxon>
        <taxon>Sunxiuqinia</taxon>
    </lineage>
</organism>
<dbReference type="PANTHER" id="PTHR30273:SF2">
    <property type="entry name" value="PROTEIN FECR"/>
    <property type="match status" value="1"/>
</dbReference>
<accession>A0A1I2EKK8</accession>
<evidence type="ECO:0000256" key="1">
    <source>
        <dbReference type="SAM" id="Phobius"/>
    </source>
</evidence>
<dbReference type="GO" id="GO:0016989">
    <property type="term" value="F:sigma factor antagonist activity"/>
    <property type="evidence" value="ECO:0007669"/>
    <property type="project" value="TreeGrafter"/>
</dbReference>
<proteinExistence type="predicted"/>
<keyword evidence="5" id="KW-1185">Reference proteome</keyword>
<keyword evidence="1" id="KW-1133">Transmembrane helix</keyword>
<dbReference type="PANTHER" id="PTHR30273">
    <property type="entry name" value="PERIPLASMIC SIGNAL SENSOR AND SIGMA FACTOR ACTIVATOR FECR-RELATED"/>
    <property type="match status" value="1"/>
</dbReference>
<gene>
    <name evidence="4" type="ORF">SAMN05216283_102116</name>
</gene>
<sequence length="389" mass="44382">MTNKTSKKRAEDILIDDDLLSHPKGLQAIPELDEAELLFANNIRKALKTQRKRIDEREQNELQDRLNRSIRQHQKRRRIGQISSIAAILLIALAVVSLVETNRSEFLRFASNFSVDPQAGQTKLILEKGNDLKITDKEASIKYSSITNSIEVNSIQQNTKTTLAAEMNLHTLLVPFGKRTKITLSDSSIVWVNSGSKLVYPSRFDDNKREVYLEGAAIFDVSHRADQPFYVYTDDLDVRVLGTMFAVSAYPDDETVNTVLERGKVELKYKGTRLIGYEKDILTPGTKASYSPEDGAMNHSQVNTRNYTSWKDGYVFLEKKTLGYIVKKIARYYNVEIHVEDEQLASETFSGLLDLRNNANQILEIISEVINIDVEKDHDRIIIKRKQKQ</sequence>